<name>A0A7J7LMN6_9MAGN</name>
<accession>A0A7J7LMN6</accession>
<keyword evidence="2" id="KW-1185">Reference proteome</keyword>
<reference evidence="1 2" key="1">
    <citation type="journal article" date="2020" name="IScience">
        <title>Genome Sequencing of the Endangered Kingdonia uniflora (Circaeasteraceae, Ranunculales) Reveals Potential Mechanisms of Evolutionary Specialization.</title>
        <authorList>
            <person name="Sun Y."/>
            <person name="Deng T."/>
            <person name="Zhang A."/>
            <person name="Moore M.J."/>
            <person name="Landis J.B."/>
            <person name="Lin N."/>
            <person name="Zhang H."/>
            <person name="Zhang X."/>
            <person name="Huang J."/>
            <person name="Zhang X."/>
            <person name="Sun H."/>
            <person name="Wang H."/>
        </authorList>
    </citation>
    <scope>NUCLEOTIDE SEQUENCE [LARGE SCALE GENOMIC DNA]</scope>
    <source>
        <strain evidence="1">TB1705</strain>
        <tissue evidence="1">Leaf</tissue>
    </source>
</reference>
<evidence type="ECO:0000313" key="2">
    <source>
        <dbReference type="Proteomes" id="UP000541444"/>
    </source>
</evidence>
<protein>
    <submittedName>
        <fullName evidence="1">Uncharacterized protein</fullName>
    </submittedName>
</protein>
<organism evidence="1 2">
    <name type="scientific">Kingdonia uniflora</name>
    <dbReference type="NCBI Taxonomy" id="39325"/>
    <lineage>
        <taxon>Eukaryota</taxon>
        <taxon>Viridiplantae</taxon>
        <taxon>Streptophyta</taxon>
        <taxon>Embryophyta</taxon>
        <taxon>Tracheophyta</taxon>
        <taxon>Spermatophyta</taxon>
        <taxon>Magnoliopsida</taxon>
        <taxon>Ranunculales</taxon>
        <taxon>Circaeasteraceae</taxon>
        <taxon>Kingdonia</taxon>
    </lineage>
</organism>
<feature type="non-terminal residue" evidence="1">
    <location>
        <position position="58"/>
    </location>
</feature>
<proteinExistence type="predicted"/>
<comment type="caution">
    <text evidence="1">The sequence shown here is derived from an EMBL/GenBank/DDBJ whole genome shotgun (WGS) entry which is preliminary data.</text>
</comment>
<gene>
    <name evidence="1" type="ORF">GIB67_001710</name>
</gene>
<sequence length="58" mass="6434">PDRSITCLPPTHSRGSGLSTIRAPRVCSNVGSLKIFKVTPKYPSSRRVNMIPRVKQEI</sequence>
<dbReference type="AlphaFoldDB" id="A0A7J7LMN6"/>
<evidence type="ECO:0000313" key="1">
    <source>
        <dbReference type="EMBL" id="KAF6143916.1"/>
    </source>
</evidence>
<dbReference type="Proteomes" id="UP000541444">
    <property type="component" value="Unassembled WGS sequence"/>
</dbReference>
<dbReference type="EMBL" id="JACGCM010002161">
    <property type="protein sequence ID" value="KAF6143916.1"/>
    <property type="molecule type" value="Genomic_DNA"/>
</dbReference>